<reference evidence="3 4" key="1">
    <citation type="submission" date="2019-06" db="EMBL/GenBank/DDBJ databases">
        <title>Draft genomes of female and male turbot (Scophthalmus maximus).</title>
        <authorList>
            <person name="Xu H."/>
            <person name="Xu X.-W."/>
            <person name="Shao C."/>
            <person name="Chen S."/>
        </authorList>
    </citation>
    <scope>NUCLEOTIDE SEQUENCE [LARGE SCALE GENOMIC DNA]</scope>
    <source>
        <strain evidence="3">Ysfricsl-2016a</strain>
        <tissue evidence="3">Blood</tissue>
    </source>
</reference>
<dbReference type="Proteomes" id="UP000438429">
    <property type="component" value="Unassembled WGS sequence"/>
</dbReference>
<protein>
    <recommendedName>
        <fullName evidence="2">SCAN box domain-containing protein</fullName>
    </recommendedName>
</protein>
<feature type="region of interest" description="Disordered" evidence="1">
    <location>
        <begin position="317"/>
        <end position="359"/>
    </location>
</feature>
<name>A0A6A4T4B5_SCOMX</name>
<evidence type="ECO:0000256" key="1">
    <source>
        <dbReference type="SAM" id="MobiDB-lite"/>
    </source>
</evidence>
<dbReference type="PROSITE" id="PS50804">
    <property type="entry name" value="SCAN_BOX"/>
    <property type="match status" value="1"/>
</dbReference>
<evidence type="ECO:0000313" key="4">
    <source>
        <dbReference type="Proteomes" id="UP000438429"/>
    </source>
</evidence>
<dbReference type="SUPFAM" id="SSF47353">
    <property type="entry name" value="Retrovirus capsid dimerization domain-like"/>
    <property type="match status" value="1"/>
</dbReference>
<accession>A0A6A4T4B5</accession>
<feature type="region of interest" description="Disordered" evidence="1">
    <location>
        <begin position="45"/>
        <end position="68"/>
    </location>
</feature>
<dbReference type="Pfam" id="PF02023">
    <property type="entry name" value="SCAN"/>
    <property type="match status" value="1"/>
</dbReference>
<evidence type="ECO:0000259" key="2">
    <source>
        <dbReference type="PROSITE" id="PS50804"/>
    </source>
</evidence>
<dbReference type="CDD" id="cd07936">
    <property type="entry name" value="SCAN"/>
    <property type="match status" value="1"/>
</dbReference>
<proteinExistence type="predicted"/>
<feature type="domain" description="SCAN box" evidence="2">
    <location>
        <begin position="143"/>
        <end position="222"/>
    </location>
</feature>
<sequence>MDRKAKWEKDRHRPEACWKRIQHQFTHPQQGVKSNRRERQQLVEGAVADPGTWSTSTADDGSKGLKMQPYNNDEAIEHYLTTFERIASARQWPKEQWALHLSPLLSGKPRAAYEAMDFDDTMDYAKVKRAIFDKFEISTETYRFRFRSTSAEEEETPKELHRRLKDLYDKWMVPKEKTKEQIGDAIVMEQFLRVLKPDLRTWVKERYPTTSTQAAELAEAFHVITSRQSQPPPDLVKKEQIPSTSKHAAEVAEAFSAITSRQSQPPSDLVKKEQIPSTSKHAAEVAEAFSLTTLRQSKPPPDLLKKEQHLTTSKHATELPEAFPVATSKQSQSPPSLGKKVGVNGSRVENPKQGPSNRILYGHAIRGPLDVPIEAWEGPKPEKQCSVLAYVLKMGDKLEQFQELANTHMSKIEHDNVFVPPAASLTVGSV</sequence>
<evidence type="ECO:0000313" key="3">
    <source>
        <dbReference type="EMBL" id="KAF0039188.1"/>
    </source>
</evidence>
<dbReference type="Gene3D" id="1.10.4020.10">
    <property type="entry name" value="DNA breaking-rejoining enzymes"/>
    <property type="match status" value="1"/>
</dbReference>
<organism evidence="3 4">
    <name type="scientific">Scophthalmus maximus</name>
    <name type="common">Turbot</name>
    <name type="synonym">Psetta maxima</name>
    <dbReference type="NCBI Taxonomy" id="52904"/>
    <lineage>
        <taxon>Eukaryota</taxon>
        <taxon>Metazoa</taxon>
        <taxon>Chordata</taxon>
        <taxon>Craniata</taxon>
        <taxon>Vertebrata</taxon>
        <taxon>Euteleostomi</taxon>
        <taxon>Actinopterygii</taxon>
        <taxon>Neopterygii</taxon>
        <taxon>Teleostei</taxon>
        <taxon>Neoteleostei</taxon>
        <taxon>Acanthomorphata</taxon>
        <taxon>Carangaria</taxon>
        <taxon>Pleuronectiformes</taxon>
        <taxon>Pleuronectoidei</taxon>
        <taxon>Scophthalmidae</taxon>
        <taxon>Scophthalmus</taxon>
    </lineage>
</organism>
<dbReference type="SMART" id="SM00431">
    <property type="entry name" value="SCAN"/>
    <property type="match status" value="1"/>
</dbReference>
<comment type="caution">
    <text evidence="3">The sequence shown here is derived from an EMBL/GenBank/DDBJ whole genome shotgun (WGS) entry which is preliminary data.</text>
</comment>
<dbReference type="AlphaFoldDB" id="A0A6A4T4B5"/>
<gene>
    <name evidence="3" type="ORF">F2P81_009672</name>
</gene>
<dbReference type="InterPro" id="IPR003309">
    <property type="entry name" value="SCAN_dom"/>
</dbReference>
<dbReference type="EMBL" id="VEVO01000008">
    <property type="protein sequence ID" value="KAF0039188.1"/>
    <property type="molecule type" value="Genomic_DNA"/>
</dbReference>
<dbReference type="InterPro" id="IPR038269">
    <property type="entry name" value="SCAN_sf"/>
</dbReference>
<dbReference type="PANTHER" id="PTHR46888:SF1">
    <property type="entry name" value="RIBONUCLEASE H"/>
    <property type="match status" value="1"/>
</dbReference>
<dbReference type="PANTHER" id="PTHR46888">
    <property type="entry name" value="ZINC KNUCKLE DOMAINCONTAINING PROTEIN-RELATED"/>
    <property type="match status" value="1"/>
</dbReference>